<keyword evidence="1" id="KW-0472">Membrane</keyword>
<feature type="transmembrane region" description="Helical" evidence="1">
    <location>
        <begin position="385"/>
        <end position="402"/>
    </location>
</feature>
<feature type="transmembrane region" description="Helical" evidence="1">
    <location>
        <begin position="57"/>
        <end position="78"/>
    </location>
</feature>
<keyword evidence="1" id="KW-1133">Transmembrane helix</keyword>
<dbReference type="Proteomes" id="UP000285865">
    <property type="component" value="Unassembled WGS sequence"/>
</dbReference>
<evidence type="ECO:0000313" key="2">
    <source>
        <dbReference type="EMBL" id="RHI21878.1"/>
    </source>
</evidence>
<feature type="transmembrane region" description="Helical" evidence="1">
    <location>
        <begin position="106"/>
        <end position="125"/>
    </location>
</feature>
<reference evidence="2 3" key="1">
    <citation type="submission" date="2018-08" db="EMBL/GenBank/DDBJ databases">
        <title>A genome reference for cultivated species of the human gut microbiota.</title>
        <authorList>
            <person name="Zou Y."/>
            <person name="Xue W."/>
            <person name="Luo G."/>
        </authorList>
    </citation>
    <scope>NUCLEOTIDE SEQUENCE [LARGE SCALE GENOMIC DNA]</scope>
    <source>
        <strain evidence="2 3">AM16-11</strain>
    </source>
</reference>
<feature type="transmembrane region" description="Helical" evidence="1">
    <location>
        <begin position="155"/>
        <end position="175"/>
    </location>
</feature>
<feature type="transmembrane region" description="Helical" evidence="1">
    <location>
        <begin position="208"/>
        <end position="226"/>
    </location>
</feature>
<keyword evidence="1" id="KW-0812">Transmembrane</keyword>
<organism evidence="2 3">
    <name type="scientific">Agathobacter rectalis</name>
    <dbReference type="NCBI Taxonomy" id="39491"/>
    <lineage>
        <taxon>Bacteria</taxon>
        <taxon>Bacillati</taxon>
        <taxon>Bacillota</taxon>
        <taxon>Clostridia</taxon>
        <taxon>Lachnospirales</taxon>
        <taxon>Lachnospiraceae</taxon>
        <taxon>Agathobacter</taxon>
    </lineage>
</organism>
<accession>A0A414ZL70</accession>
<dbReference type="EMBL" id="QRKN01000006">
    <property type="protein sequence ID" value="RHI21878.1"/>
    <property type="molecule type" value="Genomic_DNA"/>
</dbReference>
<dbReference type="RefSeq" id="WP_118257738.1">
    <property type="nucleotide sequence ID" value="NZ_QRKN01000006.1"/>
</dbReference>
<name>A0A414ZL70_9FIRM</name>
<proteinExistence type="predicted"/>
<protein>
    <submittedName>
        <fullName evidence="2">Oligosaccharide repeat unit polymerase</fullName>
    </submittedName>
</protein>
<sequence>MIYLLCICVFGLFVLSAIVFKRDFTAPAVLITLGFVISLLCCCIYADEWNFSDYRLFWVIISGLSGFILACWLAFVFVKKRKTKSCEITNVKISTVDEVDISNIKLTIYLGIQLVFVLFQIYDLYRNSRGGSLSYAIGYYYSMNSSGTLEYKSQVLNIAGILIMPANYIILYVLARKITHRRKVAVLLILNVGVSIVSSLLSGTRTTLFMYAISFSVMFIIQKQRVTKKKMNINLKNIIKFFIVFYLAIVVFSSLFSLQGRTISDLTMVDLIANYLGAPIKNLELFIKDNITNNGKPAGSATFMNTYTWLNELTGKQIFDIPNLYKYRWNNGKILGNVYTQFMPLYYDYGIGGVFFVMFILGFFCQKIYNKVKMQADNNRIDYHLILYSYIAFAIVFCFFSNKFFELIFARAMIYNIVGILFFDILFFRLQVKERGFVIRIG</sequence>
<comment type="caution">
    <text evidence="2">The sequence shown here is derived from an EMBL/GenBank/DDBJ whole genome shotgun (WGS) entry which is preliminary data.</text>
</comment>
<dbReference type="NCBIfam" id="TIGR04370">
    <property type="entry name" value="glyco_rpt_poly"/>
    <property type="match status" value="1"/>
</dbReference>
<evidence type="ECO:0000313" key="3">
    <source>
        <dbReference type="Proteomes" id="UP000285865"/>
    </source>
</evidence>
<feature type="transmembrane region" description="Helical" evidence="1">
    <location>
        <begin position="238"/>
        <end position="258"/>
    </location>
</feature>
<gene>
    <name evidence="2" type="ORF">DW172_09455</name>
</gene>
<feature type="transmembrane region" description="Helical" evidence="1">
    <location>
        <begin position="408"/>
        <end position="430"/>
    </location>
</feature>
<feature type="transmembrane region" description="Helical" evidence="1">
    <location>
        <begin position="346"/>
        <end position="364"/>
    </location>
</feature>
<dbReference type="AlphaFoldDB" id="A0A414ZL70"/>
<feature type="transmembrane region" description="Helical" evidence="1">
    <location>
        <begin position="184"/>
        <end position="202"/>
    </location>
</feature>
<evidence type="ECO:0000256" key="1">
    <source>
        <dbReference type="SAM" id="Phobius"/>
    </source>
</evidence>